<feature type="transmembrane region" description="Helical" evidence="8">
    <location>
        <begin position="118"/>
        <end position="138"/>
    </location>
</feature>
<feature type="transmembrane region" description="Helical" evidence="8">
    <location>
        <begin position="73"/>
        <end position="106"/>
    </location>
</feature>
<name>A0ABU4L649_9ACTN</name>
<dbReference type="CDD" id="cd06579">
    <property type="entry name" value="TM_PBP1_transp_AraH_like"/>
    <property type="match status" value="1"/>
</dbReference>
<feature type="transmembrane region" description="Helical" evidence="8">
    <location>
        <begin position="144"/>
        <end position="163"/>
    </location>
</feature>
<feature type="transmembrane region" description="Helical" evidence="8">
    <location>
        <begin position="175"/>
        <end position="199"/>
    </location>
</feature>
<gene>
    <name evidence="9" type="ORF">PV517_21260</name>
</gene>
<keyword evidence="7 8" id="KW-0472">Membrane</keyword>
<accession>A0ABU4L649</accession>
<feature type="transmembrane region" description="Helical" evidence="8">
    <location>
        <begin position="34"/>
        <end position="53"/>
    </location>
</feature>
<keyword evidence="10" id="KW-1185">Reference proteome</keyword>
<dbReference type="Pfam" id="PF02653">
    <property type="entry name" value="BPD_transp_2"/>
    <property type="match status" value="1"/>
</dbReference>
<evidence type="ECO:0000256" key="6">
    <source>
        <dbReference type="ARBA" id="ARBA00022989"/>
    </source>
</evidence>
<sequence>MSGTLKPLEQADMVTVAQAQDAHGSRRRALAERLRDQPVLALGLVFVVLYLISGSQDSAMFSAEGVRSLLLLAAPLGIFAAAQTICMLTGGIDLSITMTANLAAYVCANQAGAGQLQALALAFGVGILVGVVNGIGIGVFKVNALIMTLGLSSVLLGIIVVGMKSGGFLSGSKTVIPLVTYLGGGSLIGPIPASALLWVPLSIILIWGLRQTGLGRCIYAVGDNPVACRLGGVRVWMVLTAVYAIAGVLAALGGLLFSGISSSLGPDQTNGYLLPAIAAVVIGGTSIMGGIGGYSGTIMGTLILTLLNRLLLTLDTSEGMRQIIYGVIVLTLAWAYVRISGQRSE</sequence>
<keyword evidence="4" id="KW-0997">Cell inner membrane</keyword>
<keyword evidence="2" id="KW-0813">Transport</keyword>
<evidence type="ECO:0000313" key="10">
    <source>
        <dbReference type="Proteomes" id="UP001271723"/>
    </source>
</evidence>
<proteinExistence type="predicted"/>
<dbReference type="PANTHER" id="PTHR32196:SF21">
    <property type="entry name" value="ABC TRANSPORTER PERMEASE PROTEIN YPHD-RELATED"/>
    <property type="match status" value="1"/>
</dbReference>
<feature type="transmembrane region" description="Helical" evidence="8">
    <location>
        <begin position="269"/>
        <end position="288"/>
    </location>
</feature>
<protein>
    <submittedName>
        <fullName evidence="9">ABC transporter permease</fullName>
    </submittedName>
</protein>
<evidence type="ECO:0000313" key="9">
    <source>
        <dbReference type="EMBL" id="MDX2911217.1"/>
    </source>
</evidence>
<evidence type="ECO:0000256" key="3">
    <source>
        <dbReference type="ARBA" id="ARBA00022475"/>
    </source>
</evidence>
<dbReference type="RefSeq" id="WP_218781392.1">
    <property type="nucleotide sequence ID" value="NZ_JAGJBZ010000002.1"/>
</dbReference>
<keyword evidence="3" id="KW-1003">Cell membrane</keyword>
<dbReference type="InterPro" id="IPR001851">
    <property type="entry name" value="ABC_transp_permease"/>
</dbReference>
<evidence type="ECO:0000256" key="4">
    <source>
        <dbReference type="ARBA" id="ARBA00022519"/>
    </source>
</evidence>
<evidence type="ECO:0000256" key="5">
    <source>
        <dbReference type="ARBA" id="ARBA00022692"/>
    </source>
</evidence>
<evidence type="ECO:0000256" key="1">
    <source>
        <dbReference type="ARBA" id="ARBA00004651"/>
    </source>
</evidence>
<comment type="caution">
    <text evidence="9">The sequence shown here is derived from an EMBL/GenBank/DDBJ whole genome shotgun (WGS) entry which is preliminary data.</text>
</comment>
<feature type="transmembrane region" description="Helical" evidence="8">
    <location>
        <begin position="235"/>
        <end position="257"/>
    </location>
</feature>
<evidence type="ECO:0000256" key="8">
    <source>
        <dbReference type="SAM" id="Phobius"/>
    </source>
</evidence>
<dbReference type="Proteomes" id="UP001271723">
    <property type="component" value="Unassembled WGS sequence"/>
</dbReference>
<keyword evidence="5 8" id="KW-0812">Transmembrane</keyword>
<dbReference type="PANTHER" id="PTHR32196">
    <property type="entry name" value="ABC TRANSPORTER PERMEASE PROTEIN YPHD-RELATED-RELATED"/>
    <property type="match status" value="1"/>
</dbReference>
<evidence type="ECO:0000256" key="2">
    <source>
        <dbReference type="ARBA" id="ARBA00022448"/>
    </source>
</evidence>
<keyword evidence="6 8" id="KW-1133">Transmembrane helix</keyword>
<organism evidence="9 10">
    <name type="scientific">Streptomyces griseiscabiei</name>
    <dbReference type="NCBI Taxonomy" id="2993540"/>
    <lineage>
        <taxon>Bacteria</taxon>
        <taxon>Bacillati</taxon>
        <taxon>Actinomycetota</taxon>
        <taxon>Actinomycetes</taxon>
        <taxon>Kitasatosporales</taxon>
        <taxon>Streptomycetaceae</taxon>
        <taxon>Streptomyces</taxon>
    </lineage>
</organism>
<comment type="subcellular location">
    <subcellularLocation>
        <location evidence="1">Cell membrane</location>
        <topology evidence="1">Multi-pass membrane protein</topology>
    </subcellularLocation>
</comment>
<feature type="transmembrane region" description="Helical" evidence="8">
    <location>
        <begin position="323"/>
        <end position="339"/>
    </location>
</feature>
<evidence type="ECO:0000256" key="7">
    <source>
        <dbReference type="ARBA" id="ARBA00023136"/>
    </source>
</evidence>
<dbReference type="EMBL" id="JARAVY010000008">
    <property type="protein sequence ID" value="MDX2911217.1"/>
    <property type="molecule type" value="Genomic_DNA"/>
</dbReference>
<reference evidence="9 10" key="1">
    <citation type="journal article" date="2023" name="Microb. Genom.">
        <title>Mesoterricola silvestris gen. nov., sp. nov., Mesoterricola sediminis sp. nov., Geothrix oryzae sp. nov., Geothrix edaphica sp. nov., Geothrix rubra sp. nov., and Geothrix limicola sp. nov., six novel members of Acidobacteriota isolated from soils.</title>
        <authorList>
            <person name="Weisberg A.J."/>
            <person name="Pearce E."/>
            <person name="Kramer C.G."/>
            <person name="Chang J.H."/>
            <person name="Clarke C.R."/>
        </authorList>
    </citation>
    <scope>NUCLEOTIDE SEQUENCE [LARGE SCALE GENOMIC DNA]</scope>
    <source>
        <strain evidence="9 10">NRRL_B-2795</strain>
    </source>
</reference>